<dbReference type="PANTHER" id="PTHR28094">
    <property type="entry name" value="MEIOTICALLY UP-REGULATED GENE 113 PROTEIN"/>
    <property type="match status" value="1"/>
</dbReference>
<evidence type="ECO:0000313" key="4">
    <source>
        <dbReference type="Proteomes" id="UP001175001"/>
    </source>
</evidence>
<evidence type="ECO:0000259" key="2">
    <source>
        <dbReference type="SMART" id="SM00974"/>
    </source>
</evidence>
<dbReference type="AlphaFoldDB" id="A0AA40CW78"/>
<keyword evidence="4" id="KW-1185">Reference proteome</keyword>
<proteinExistence type="predicted"/>
<accession>A0AA40CW78</accession>
<feature type="region of interest" description="Disordered" evidence="1">
    <location>
        <begin position="1"/>
        <end position="71"/>
    </location>
</feature>
<protein>
    <recommendedName>
        <fullName evidence="2">Bacteriophage T5 Orf172 DNA-binding domain-containing protein</fullName>
    </recommendedName>
</protein>
<dbReference type="InterPro" id="IPR053006">
    <property type="entry name" value="Meiosis_regulatory"/>
</dbReference>
<sequence>MDFSSLLTQRKSLSPPIVSETSSSLTRSELPLQSSSQESTSSSTTQASTSTSSTTYSNPALTNAAEHPETQSLNIRISPRPLAEVQQQDPQLHLDAASTNANDGDQEKSEPEQQEPILSSNQVRRLELGLCTKLREWLRGKRIPGRVYVLHSPSRPDLVKIGMATSPARRARQLRKDCNLSDLVVAHKSVKIDRPDRVEALAHRQLAPFMQEIRCDHGGGPTQVHKEWFRCSVEMVKRVVDAWAAWMKKDPYKRTTLRPQWKNRLEELKGSSEEEVKFAEIFARHKEWMEQAL</sequence>
<dbReference type="EMBL" id="JAUJDW010000026">
    <property type="protein sequence ID" value="KAK0653676.1"/>
    <property type="molecule type" value="Genomic_DNA"/>
</dbReference>
<feature type="region of interest" description="Disordered" evidence="1">
    <location>
        <begin position="96"/>
        <end position="120"/>
    </location>
</feature>
<organism evidence="3 4">
    <name type="scientific">Lasiodiplodia hormozganensis</name>
    <dbReference type="NCBI Taxonomy" id="869390"/>
    <lineage>
        <taxon>Eukaryota</taxon>
        <taxon>Fungi</taxon>
        <taxon>Dikarya</taxon>
        <taxon>Ascomycota</taxon>
        <taxon>Pezizomycotina</taxon>
        <taxon>Dothideomycetes</taxon>
        <taxon>Dothideomycetes incertae sedis</taxon>
        <taxon>Botryosphaeriales</taxon>
        <taxon>Botryosphaeriaceae</taxon>
        <taxon>Lasiodiplodia</taxon>
    </lineage>
</organism>
<evidence type="ECO:0000313" key="3">
    <source>
        <dbReference type="EMBL" id="KAK0653676.1"/>
    </source>
</evidence>
<dbReference type="PANTHER" id="PTHR28094:SF1">
    <property type="entry name" value="MEIOTICALLY UP-REGULATED GENE 113 PROTEIN"/>
    <property type="match status" value="1"/>
</dbReference>
<gene>
    <name evidence="3" type="ORF">DIS24_g5866</name>
</gene>
<reference evidence="3" key="1">
    <citation type="submission" date="2023-06" db="EMBL/GenBank/DDBJ databases">
        <title>Multi-omics analyses reveal the molecular pathogenesis toolkit of Lasiodiplodia hormozganensis, a cross-kingdom pathogen.</title>
        <authorList>
            <person name="Felix C."/>
            <person name="Meneses R."/>
            <person name="Goncalves M.F.M."/>
            <person name="Tilleman L."/>
            <person name="Duarte A.S."/>
            <person name="Jorrin-Novo J.V."/>
            <person name="Van De Peer Y."/>
            <person name="Deforce D."/>
            <person name="Van Nieuwerburgh F."/>
            <person name="Esteves A.C."/>
            <person name="Alves A."/>
        </authorList>
    </citation>
    <scope>NUCLEOTIDE SEQUENCE</scope>
    <source>
        <strain evidence="3">CBS 339.90</strain>
    </source>
</reference>
<dbReference type="Proteomes" id="UP001175001">
    <property type="component" value="Unassembled WGS sequence"/>
</dbReference>
<comment type="caution">
    <text evidence="3">The sequence shown here is derived from an EMBL/GenBank/DDBJ whole genome shotgun (WGS) entry which is preliminary data.</text>
</comment>
<feature type="compositionally biased region" description="Low complexity" evidence="1">
    <location>
        <begin position="19"/>
        <end position="57"/>
    </location>
</feature>
<dbReference type="InterPro" id="IPR018306">
    <property type="entry name" value="Phage_T5_Orf172_DNA-bd"/>
</dbReference>
<feature type="compositionally biased region" description="Polar residues" evidence="1">
    <location>
        <begin position="1"/>
        <end position="12"/>
    </location>
</feature>
<name>A0AA40CW78_9PEZI</name>
<dbReference type="Pfam" id="PF10544">
    <property type="entry name" value="T5orf172"/>
    <property type="match status" value="1"/>
</dbReference>
<feature type="domain" description="Bacteriophage T5 Orf172 DNA-binding" evidence="2">
    <location>
        <begin position="153"/>
        <end position="243"/>
    </location>
</feature>
<evidence type="ECO:0000256" key="1">
    <source>
        <dbReference type="SAM" id="MobiDB-lite"/>
    </source>
</evidence>
<dbReference type="SMART" id="SM00974">
    <property type="entry name" value="T5orf172"/>
    <property type="match status" value="1"/>
</dbReference>